<protein>
    <submittedName>
        <fullName evidence="1">Stage III sporulation protein SpoIIIAB</fullName>
    </submittedName>
</protein>
<evidence type="ECO:0000313" key="2">
    <source>
        <dbReference type="Proteomes" id="UP001597214"/>
    </source>
</evidence>
<keyword evidence="2" id="KW-1185">Reference proteome</keyword>
<gene>
    <name evidence="1" type="primary">spoIIIAB</name>
    <name evidence="1" type="ORF">ACFSCX_07560</name>
</gene>
<evidence type="ECO:0000313" key="1">
    <source>
        <dbReference type="EMBL" id="MFD1736418.1"/>
    </source>
</evidence>
<dbReference type="Proteomes" id="UP001597214">
    <property type="component" value="Unassembled WGS sequence"/>
</dbReference>
<reference evidence="2" key="1">
    <citation type="journal article" date="2019" name="Int. J. Syst. Evol. Microbiol.">
        <title>The Global Catalogue of Microorganisms (GCM) 10K type strain sequencing project: providing services to taxonomists for standard genome sequencing and annotation.</title>
        <authorList>
            <consortium name="The Broad Institute Genomics Platform"/>
            <consortium name="The Broad Institute Genome Sequencing Center for Infectious Disease"/>
            <person name="Wu L."/>
            <person name="Ma J."/>
        </authorList>
    </citation>
    <scope>NUCLEOTIDE SEQUENCE [LARGE SCALE GENOMIC DNA]</scope>
    <source>
        <strain evidence="2">CCUG 49339</strain>
    </source>
</reference>
<dbReference type="EMBL" id="JBHUEM010000007">
    <property type="protein sequence ID" value="MFD1736418.1"/>
    <property type="molecule type" value="Genomic_DNA"/>
</dbReference>
<accession>A0ABW4LP02</accession>
<dbReference type="NCBIfam" id="TIGR02833">
    <property type="entry name" value="spore_III_AB"/>
    <property type="match status" value="1"/>
</dbReference>
<dbReference type="InterPro" id="IPR014198">
    <property type="entry name" value="Spore_III_AB"/>
</dbReference>
<comment type="caution">
    <text evidence="1">The sequence shown here is derived from an EMBL/GenBank/DDBJ whole genome shotgun (WGS) entry which is preliminary data.</text>
</comment>
<organism evidence="1 2">
    <name type="scientific">Bacillus salitolerans</name>
    <dbReference type="NCBI Taxonomy" id="1437434"/>
    <lineage>
        <taxon>Bacteria</taxon>
        <taxon>Bacillati</taxon>
        <taxon>Bacillota</taxon>
        <taxon>Bacilli</taxon>
        <taxon>Bacillales</taxon>
        <taxon>Bacillaceae</taxon>
        <taxon>Bacillus</taxon>
    </lineage>
</organism>
<dbReference type="PIRSF" id="PIRSF021435">
    <property type="entry name" value="SpoIIIAB"/>
    <property type="match status" value="1"/>
</dbReference>
<proteinExistence type="predicted"/>
<dbReference type="RefSeq" id="WP_377927567.1">
    <property type="nucleotide sequence ID" value="NZ_JBHUEM010000007.1"/>
</dbReference>
<sequence>MIKILGALFILLATTWTGFESAKQFSERPRQLRQLKAALQSLEAEIMYGHLPLYDACTNIAKQMNKPLSWFFEDFAKRLKTGNQNVRDAWVESLHDIKRLTAFKQGEIEVLKQFGETLGQHDRASQQKHILLALTHLDREEKDAQEKQAKYEKMIKSLGFLSGLLLIVLLM</sequence>
<name>A0ABW4LP02_9BACI</name>
<dbReference type="Pfam" id="PF09548">
    <property type="entry name" value="Spore_III_AB"/>
    <property type="match status" value="1"/>
</dbReference>